<reference evidence="1" key="1">
    <citation type="submission" date="2020-10" db="EMBL/GenBank/DDBJ databases">
        <title>Genomic Encyclopedia of Type Strains, Phase IV (KMG-IV): sequencing the most valuable type-strain genomes for metagenomic binning, comparative biology and taxonomic classification.</title>
        <authorList>
            <person name="Goeker M."/>
        </authorList>
    </citation>
    <scope>NUCLEOTIDE SEQUENCE</scope>
    <source>
        <strain evidence="1">DSM 13886</strain>
    </source>
</reference>
<sequence length="232" mass="25580">MKTVRLSNRLAAVASFVDAGAVVADIGSDHAYLPCFLIHTGKVQKAIAGEVVKGPYEFAVKNVRREGLSDRVTVRMADGLFAIEENDAVDTVTIAGMGGPLIANILQSGKACLAHVKRIIAQPNIYAKAIREWAVLNDWTIIEEDILKEDGKIYEILVLEKGSATYDEMELLVGPRLLVTKSAVFLEKWKRELTEWNRVLASLESAEETEAIKTKKEQLTAYIELVGKVLEP</sequence>
<dbReference type="PANTHER" id="PTHR38451">
    <property type="entry name" value="TRNA (ADENINE(22)-N(1))-METHYLTRANSFERASE"/>
    <property type="match status" value="1"/>
</dbReference>
<keyword evidence="2" id="KW-1185">Reference proteome</keyword>
<dbReference type="Gene3D" id="1.10.287.1890">
    <property type="match status" value="1"/>
</dbReference>
<organism evidence="1 2">
    <name type="scientific">Sporosarcina limicola</name>
    <dbReference type="NCBI Taxonomy" id="34101"/>
    <lineage>
        <taxon>Bacteria</taxon>
        <taxon>Bacillati</taxon>
        <taxon>Bacillota</taxon>
        <taxon>Bacilli</taxon>
        <taxon>Bacillales</taxon>
        <taxon>Caryophanaceae</taxon>
        <taxon>Sporosarcina</taxon>
    </lineage>
</organism>
<dbReference type="EMBL" id="JADBEL010000003">
    <property type="protein sequence ID" value="MBE1553729.1"/>
    <property type="molecule type" value="Genomic_DNA"/>
</dbReference>
<keyword evidence="1" id="KW-0808">Transferase</keyword>
<dbReference type="InterPro" id="IPR029063">
    <property type="entry name" value="SAM-dependent_MTases_sf"/>
</dbReference>
<dbReference type="Pfam" id="PF04816">
    <property type="entry name" value="TrmK"/>
    <property type="match status" value="1"/>
</dbReference>
<protein>
    <submittedName>
        <fullName evidence="1">tRNA (Adenine22-N1)-methyltransferase</fullName>
        <ecNumber evidence="1">2.1.1.217</ecNumber>
    </submittedName>
</protein>
<dbReference type="GO" id="GO:0160105">
    <property type="term" value="F:tRNA (adenine(22)-N1)-methyltransferase activity"/>
    <property type="evidence" value="ECO:0007669"/>
    <property type="project" value="UniProtKB-EC"/>
</dbReference>
<dbReference type="PIRSF" id="PIRSF018637">
    <property type="entry name" value="TrmK"/>
    <property type="match status" value="1"/>
</dbReference>
<comment type="caution">
    <text evidence="1">The sequence shown here is derived from an EMBL/GenBank/DDBJ whole genome shotgun (WGS) entry which is preliminary data.</text>
</comment>
<name>A0A927MFE7_9BACL</name>
<dbReference type="AlphaFoldDB" id="A0A927MFE7"/>
<dbReference type="InterPro" id="IPR006901">
    <property type="entry name" value="TrmK"/>
</dbReference>
<dbReference type="Proteomes" id="UP000658225">
    <property type="component" value="Unassembled WGS sequence"/>
</dbReference>
<evidence type="ECO:0000313" key="1">
    <source>
        <dbReference type="EMBL" id="MBE1553729.1"/>
    </source>
</evidence>
<dbReference type="SUPFAM" id="SSF53335">
    <property type="entry name" value="S-adenosyl-L-methionine-dependent methyltransferases"/>
    <property type="match status" value="1"/>
</dbReference>
<keyword evidence="1" id="KW-0489">Methyltransferase</keyword>
<evidence type="ECO:0000313" key="2">
    <source>
        <dbReference type="Proteomes" id="UP000658225"/>
    </source>
</evidence>
<proteinExistence type="predicted"/>
<gene>
    <name evidence="1" type="ORF">H4683_000803</name>
</gene>
<dbReference type="Gene3D" id="3.40.50.150">
    <property type="entry name" value="Vaccinia Virus protein VP39"/>
    <property type="match status" value="1"/>
</dbReference>
<dbReference type="PANTHER" id="PTHR38451:SF1">
    <property type="entry name" value="TRNA (ADENINE(22)-N(1))-METHYLTRANSFERASE"/>
    <property type="match status" value="1"/>
</dbReference>
<accession>A0A927MFE7</accession>
<dbReference type="RefSeq" id="WP_192597546.1">
    <property type="nucleotide sequence ID" value="NZ_JADBEL010000003.1"/>
</dbReference>
<dbReference type="GO" id="GO:0032259">
    <property type="term" value="P:methylation"/>
    <property type="evidence" value="ECO:0007669"/>
    <property type="project" value="UniProtKB-KW"/>
</dbReference>
<dbReference type="EC" id="2.1.1.217" evidence="1"/>